<dbReference type="InterPro" id="IPR023627">
    <property type="entry name" value="Rcmb_RecR"/>
</dbReference>
<sequence>MRVPEPIRRFVEIFSELPGIGPRQAIRLAFHFIHRGQALQSETASVLAGLKGVKICKQCFFIYHGAGDLCDICADPHRDKSVIAVVEKETDLLSLENAKKFTGRYLVVGDLKKSGILDTEQRLRLQSLKAWIKESLGGKAKEIVIAVNPAPSSDLIASLITQELKPFAEKVTRLGRGIPTGGEIEFADEETLREALTRRG</sequence>
<dbReference type="SUPFAM" id="SSF111304">
    <property type="entry name" value="Recombination protein RecR"/>
    <property type="match status" value="1"/>
</dbReference>
<protein>
    <recommendedName>
        <fullName evidence="7">Recombination protein RecR</fullName>
    </recommendedName>
</protein>
<dbReference type="InterPro" id="IPR000093">
    <property type="entry name" value="DNA_Rcmb_RecR"/>
</dbReference>
<dbReference type="GO" id="GO:0006281">
    <property type="term" value="P:DNA repair"/>
    <property type="evidence" value="ECO:0007669"/>
    <property type="project" value="UniProtKB-UniRule"/>
</dbReference>
<evidence type="ECO:0000259" key="8">
    <source>
        <dbReference type="PROSITE" id="PS50880"/>
    </source>
</evidence>
<keyword evidence="2 7" id="KW-0227">DNA damage</keyword>
<evidence type="ECO:0000313" key="10">
    <source>
        <dbReference type="Proteomes" id="UP000229674"/>
    </source>
</evidence>
<dbReference type="GO" id="GO:0006310">
    <property type="term" value="P:DNA recombination"/>
    <property type="evidence" value="ECO:0007669"/>
    <property type="project" value="UniProtKB-UniRule"/>
</dbReference>
<keyword evidence="6 7" id="KW-0234">DNA repair</keyword>
<feature type="domain" description="Toprim" evidence="8">
    <location>
        <begin position="81"/>
        <end position="179"/>
    </location>
</feature>
<dbReference type="EMBL" id="PFQX01000025">
    <property type="protein sequence ID" value="PJC65449.1"/>
    <property type="molecule type" value="Genomic_DNA"/>
</dbReference>
<dbReference type="GO" id="GO:0003677">
    <property type="term" value="F:DNA binding"/>
    <property type="evidence" value="ECO:0007669"/>
    <property type="project" value="UniProtKB-UniRule"/>
</dbReference>
<comment type="caution">
    <text evidence="9">The sequence shown here is derived from an EMBL/GenBank/DDBJ whole genome shotgun (WGS) entry which is preliminary data.</text>
</comment>
<dbReference type="Pfam" id="PF21176">
    <property type="entry name" value="RecR_HhH"/>
    <property type="match status" value="1"/>
</dbReference>
<dbReference type="Gene3D" id="3.40.1360.10">
    <property type="match status" value="1"/>
</dbReference>
<dbReference type="Pfam" id="PF13662">
    <property type="entry name" value="Toprim_4"/>
    <property type="match status" value="1"/>
</dbReference>
<accession>A0A2M8G1C5</accession>
<evidence type="ECO:0000256" key="4">
    <source>
        <dbReference type="ARBA" id="ARBA00022833"/>
    </source>
</evidence>
<dbReference type="Proteomes" id="UP000229674">
    <property type="component" value="Unassembled WGS sequence"/>
</dbReference>
<proteinExistence type="inferred from homology"/>
<evidence type="ECO:0000256" key="2">
    <source>
        <dbReference type="ARBA" id="ARBA00022763"/>
    </source>
</evidence>
<evidence type="ECO:0000256" key="3">
    <source>
        <dbReference type="ARBA" id="ARBA00022771"/>
    </source>
</evidence>
<comment type="similarity">
    <text evidence="7">Belongs to the RecR family.</text>
</comment>
<name>A0A2M8G1C5_9BACT</name>
<keyword evidence="5 7" id="KW-0233">DNA recombination</keyword>
<dbReference type="Gene3D" id="1.10.8.420">
    <property type="entry name" value="RecR Domain 1"/>
    <property type="match status" value="1"/>
</dbReference>
<dbReference type="Pfam" id="PF21175">
    <property type="entry name" value="RecR_C"/>
    <property type="match status" value="1"/>
</dbReference>
<dbReference type="PANTHER" id="PTHR30446">
    <property type="entry name" value="RECOMBINATION PROTEIN RECR"/>
    <property type="match status" value="1"/>
</dbReference>
<reference evidence="10" key="1">
    <citation type="submission" date="2017-09" db="EMBL/GenBank/DDBJ databases">
        <title>Depth-based differentiation of microbial function through sediment-hosted aquifers and enrichment of novel symbionts in the deep terrestrial subsurface.</title>
        <authorList>
            <person name="Probst A.J."/>
            <person name="Ladd B."/>
            <person name="Jarett J.K."/>
            <person name="Geller-Mcgrath D.E."/>
            <person name="Sieber C.M.K."/>
            <person name="Emerson J.B."/>
            <person name="Anantharaman K."/>
            <person name="Thomas B.C."/>
            <person name="Malmstrom R."/>
            <person name="Stieglmeier M."/>
            <person name="Klingl A."/>
            <person name="Woyke T."/>
            <person name="Ryan C.M."/>
            <person name="Banfield J.F."/>
        </authorList>
    </citation>
    <scope>NUCLEOTIDE SEQUENCE [LARGE SCALE GENOMIC DNA]</scope>
</reference>
<dbReference type="PANTHER" id="PTHR30446:SF0">
    <property type="entry name" value="RECOMBINATION PROTEIN RECR"/>
    <property type="match status" value="1"/>
</dbReference>
<dbReference type="PROSITE" id="PS50880">
    <property type="entry name" value="TOPRIM"/>
    <property type="match status" value="1"/>
</dbReference>
<evidence type="ECO:0000313" key="9">
    <source>
        <dbReference type="EMBL" id="PJC65449.1"/>
    </source>
</evidence>
<evidence type="ECO:0000256" key="7">
    <source>
        <dbReference type="HAMAP-Rule" id="MF_00017"/>
    </source>
</evidence>
<evidence type="ECO:0000256" key="1">
    <source>
        <dbReference type="ARBA" id="ARBA00022723"/>
    </source>
</evidence>
<keyword evidence="4 7" id="KW-0862">Zinc</keyword>
<comment type="function">
    <text evidence="7">May play a role in DNA repair. It seems to be involved in an RecBC-independent recombinational process of DNA repair. It may act with RecF and RecO.</text>
</comment>
<keyword evidence="3 7" id="KW-0863">Zinc-finger</keyword>
<evidence type="ECO:0000256" key="6">
    <source>
        <dbReference type="ARBA" id="ARBA00023204"/>
    </source>
</evidence>
<organism evidence="9 10">
    <name type="scientific">Candidatus Colwellbacteria bacterium CG_4_9_14_0_2_um_filter_50_12</name>
    <dbReference type="NCBI Taxonomy" id="1974538"/>
    <lineage>
        <taxon>Bacteria</taxon>
        <taxon>Candidatus Colwelliibacteriota</taxon>
    </lineage>
</organism>
<keyword evidence="1 7" id="KW-0479">Metal-binding</keyword>
<dbReference type="AlphaFoldDB" id="A0A2M8G1C5"/>
<gene>
    <name evidence="7" type="primary">recR</name>
    <name evidence="9" type="ORF">CO020_00605</name>
</gene>
<dbReference type="GO" id="GO:0008270">
    <property type="term" value="F:zinc ion binding"/>
    <property type="evidence" value="ECO:0007669"/>
    <property type="project" value="UniProtKB-KW"/>
</dbReference>
<dbReference type="InterPro" id="IPR006171">
    <property type="entry name" value="TOPRIM_dom"/>
</dbReference>
<comment type="caution">
    <text evidence="7">Lacks conserved residue(s) required for the propagation of feature annotation.</text>
</comment>
<evidence type="ECO:0000256" key="5">
    <source>
        <dbReference type="ARBA" id="ARBA00023172"/>
    </source>
</evidence>
<dbReference type="HAMAP" id="MF_00017">
    <property type="entry name" value="RecR"/>
    <property type="match status" value="1"/>
</dbReference>